<dbReference type="EC" id="3.-.-.-" evidence="4"/>
<dbReference type="GO" id="GO:0070813">
    <property type="term" value="P:hydrogen sulfide metabolic process"/>
    <property type="evidence" value="ECO:0007669"/>
    <property type="project" value="TreeGrafter"/>
</dbReference>
<dbReference type="PANTHER" id="PTHR43084">
    <property type="entry name" value="PERSULFIDE DIOXYGENASE ETHE1"/>
    <property type="match status" value="1"/>
</dbReference>
<proteinExistence type="predicted"/>
<dbReference type="AlphaFoldDB" id="A0A378JWQ8"/>
<evidence type="ECO:0000313" key="3">
    <source>
        <dbReference type="EMBL" id="KTD37378.1"/>
    </source>
</evidence>
<evidence type="ECO:0000313" key="6">
    <source>
        <dbReference type="Proteomes" id="UP000254040"/>
    </source>
</evidence>
<keyword evidence="5" id="KW-1185">Reference proteome</keyword>
<dbReference type="RefSeq" id="WP_028384968.1">
    <property type="nucleotide sequence ID" value="NZ_CAAAJG010000011.1"/>
</dbReference>
<evidence type="ECO:0000256" key="1">
    <source>
        <dbReference type="ARBA" id="ARBA00022723"/>
    </source>
</evidence>
<dbReference type="InterPro" id="IPR044528">
    <property type="entry name" value="POD-like_MBL-fold"/>
</dbReference>
<dbReference type="CDD" id="cd07724">
    <property type="entry name" value="POD-like_MBL-fold"/>
    <property type="match status" value="1"/>
</dbReference>
<dbReference type="SMART" id="SM00849">
    <property type="entry name" value="Lactamase_B"/>
    <property type="match status" value="1"/>
</dbReference>
<dbReference type="STRING" id="39962.Lmor_0570"/>
<dbReference type="GO" id="GO:0006749">
    <property type="term" value="P:glutathione metabolic process"/>
    <property type="evidence" value="ECO:0007669"/>
    <property type="project" value="InterPro"/>
</dbReference>
<evidence type="ECO:0000313" key="4">
    <source>
        <dbReference type="EMBL" id="STX63145.1"/>
    </source>
</evidence>
<evidence type="ECO:0000259" key="2">
    <source>
        <dbReference type="SMART" id="SM00849"/>
    </source>
</evidence>
<dbReference type="EMBL" id="LNYN01000013">
    <property type="protein sequence ID" value="KTD37378.1"/>
    <property type="molecule type" value="Genomic_DNA"/>
</dbReference>
<gene>
    <name evidence="4" type="primary">baeB</name>
    <name evidence="3" type="ORF">Lmor_0570</name>
    <name evidence="4" type="ORF">NCTC12239_02087</name>
</gene>
<dbReference type="PANTHER" id="PTHR43084:SF1">
    <property type="entry name" value="PERSULFIDE DIOXYGENASE ETHE1, MITOCHONDRIAL"/>
    <property type="match status" value="1"/>
</dbReference>
<name>A0A378JWQ8_9GAMM</name>
<sequence>MLIHHFFDNDTATFTYVVADSKTKKCAIIDAVLDFDMPSGRIVTHSADKVLEFIQHNHLEVEWILETHAHADHLTAAQYLKDKVGGRIAIGEHIKDVQQFWMPLFNCSGESSFDGSQFDHLFKDEETFYIGTLPVRVMHTPGHTPACVTYLIEDAAFVGDTLFMPYVGTARTDFPGGSANQLYRSIQKILSLPENTRLFTCHDYPPSGQDPDCLSTVGAQKKHNIMVKGDVSEEAYVIQRLAKDKGKPVPRLLLPSIQVNILAGKLSEPEANGIRYLKIPLNSL</sequence>
<dbReference type="Gene3D" id="3.60.15.10">
    <property type="entry name" value="Ribonuclease Z/Hydroxyacylglutathione hydrolase-like"/>
    <property type="match status" value="1"/>
</dbReference>
<dbReference type="EC" id="3.1.2.6" evidence="4"/>
<protein>
    <submittedName>
        <fullName evidence="4">Hydroxyacylglutathione hydrolase</fullName>
        <ecNumber evidence="4">3.-.-.-</ecNumber>
        <ecNumber evidence="4">3.1.2.6</ecNumber>
    </submittedName>
    <submittedName>
        <fullName evidence="3">Metallo-beta-lactamase family transporter protein</fullName>
    </submittedName>
</protein>
<reference evidence="3 5" key="1">
    <citation type="submission" date="2015-11" db="EMBL/GenBank/DDBJ databases">
        <title>Genomic analysis of 38 Legionella species identifies large and diverse effector repertoires.</title>
        <authorList>
            <person name="Burstein D."/>
            <person name="Amaro F."/>
            <person name="Zusman T."/>
            <person name="Lifshitz Z."/>
            <person name="Cohen O."/>
            <person name="Gilbert J.A."/>
            <person name="Pupko T."/>
            <person name="Shuman H.A."/>
            <person name="Segal G."/>
        </authorList>
    </citation>
    <scope>NUCLEOTIDE SEQUENCE [LARGE SCALE GENOMIC DNA]</scope>
    <source>
        <strain evidence="3 5">ATCC 43877</strain>
    </source>
</reference>
<dbReference type="Proteomes" id="UP000254040">
    <property type="component" value="Unassembled WGS sequence"/>
</dbReference>
<dbReference type="EMBL" id="UGOG01000001">
    <property type="protein sequence ID" value="STX63145.1"/>
    <property type="molecule type" value="Genomic_DNA"/>
</dbReference>
<keyword evidence="4" id="KW-0378">Hydrolase</keyword>
<accession>A0A378JWQ8</accession>
<dbReference type="OrthoDB" id="9784009at2"/>
<dbReference type="SUPFAM" id="SSF56281">
    <property type="entry name" value="Metallo-hydrolase/oxidoreductase"/>
    <property type="match status" value="1"/>
</dbReference>
<dbReference type="GO" id="GO:0046872">
    <property type="term" value="F:metal ion binding"/>
    <property type="evidence" value="ECO:0007669"/>
    <property type="project" value="UniProtKB-KW"/>
</dbReference>
<dbReference type="InterPro" id="IPR036866">
    <property type="entry name" value="RibonucZ/Hydroxyglut_hydro"/>
</dbReference>
<dbReference type="InterPro" id="IPR051682">
    <property type="entry name" value="Mito_Persulfide_Diox"/>
</dbReference>
<feature type="domain" description="Metallo-beta-lactamase" evidence="2">
    <location>
        <begin position="12"/>
        <end position="202"/>
    </location>
</feature>
<organism evidence="4 6">
    <name type="scientific">Legionella moravica</name>
    <dbReference type="NCBI Taxonomy" id="39962"/>
    <lineage>
        <taxon>Bacteria</taxon>
        <taxon>Pseudomonadati</taxon>
        <taxon>Pseudomonadota</taxon>
        <taxon>Gammaproteobacteria</taxon>
        <taxon>Legionellales</taxon>
        <taxon>Legionellaceae</taxon>
        <taxon>Legionella</taxon>
    </lineage>
</organism>
<evidence type="ECO:0000313" key="5">
    <source>
        <dbReference type="Proteomes" id="UP000054985"/>
    </source>
</evidence>
<dbReference type="InterPro" id="IPR001279">
    <property type="entry name" value="Metallo-B-lactamas"/>
</dbReference>
<reference evidence="4 6" key="2">
    <citation type="submission" date="2018-06" db="EMBL/GenBank/DDBJ databases">
        <authorList>
            <consortium name="Pathogen Informatics"/>
            <person name="Doyle S."/>
        </authorList>
    </citation>
    <scope>NUCLEOTIDE SEQUENCE [LARGE SCALE GENOMIC DNA]</scope>
    <source>
        <strain evidence="4 6">NCTC12239</strain>
    </source>
</reference>
<dbReference type="Proteomes" id="UP000054985">
    <property type="component" value="Unassembled WGS sequence"/>
</dbReference>
<dbReference type="GO" id="GO:0004416">
    <property type="term" value="F:hydroxyacylglutathione hydrolase activity"/>
    <property type="evidence" value="ECO:0007669"/>
    <property type="project" value="UniProtKB-EC"/>
</dbReference>
<keyword evidence="1" id="KW-0479">Metal-binding</keyword>
<dbReference type="Pfam" id="PF00753">
    <property type="entry name" value="Lactamase_B"/>
    <property type="match status" value="1"/>
</dbReference>
<dbReference type="GO" id="GO:0050313">
    <property type="term" value="F:sulfur dioxygenase activity"/>
    <property type="evidence" value="ECO:0007669"/>
    <property type="project" value="InterPro"/>
</dbReference>